<comment type="caution">
    <text evidence="2">The sequence shown here is derived from an EMBL/GenBank/DDBJ whole genome shotgun (WGS) entry which is preliminary data.</text>
</comment>
<keyword evidence="1" id="KW-0812">Transmembrane</keyword>
<evidence type="ECO:0000313" key="3">
    <source>
        <dbReference type="Proteomes" id="UP000774326"/>
    </source>
</evidence>
<dbReference type="EMBL" id="JAEUBG010003206">
    <property type="protein sequence ID" value="KAH3683219.1"/>
    <property type="molecule type" value="Genomic_DNA"/>
</dbReference>
<proteinExistence type="predicted"/>
<keyword evidence="1" id="KW-1133">Transmembrane helix</keyword>
<evidence type="ECO:0000256" key="1">
    <source>
        <dbReference type="SAM" id="Phobius"/>
    </source>
</evidence>
<sequence>MKEQRGNSIDLEKNIFQERLTTPKPSHSKQFIYALTVIHVVLVCINIVNHKILVKFHPLLNSITLGVLTSGLAQCCIQCFKPVSYKKLMKFYVWGSVNGVLSSMYIDYLLSMFPEDNQLVPRFLTDQIIAGPLFQFVFMSFHCLWEDIDLVSTLKAGFMRNLMASYCVWPIASIIGFGGWIDESWIFSFNCFVSLVWTVVLVQLEALQSGVATEEELISEVQLPLREIDDVARLELQLSGEDIREERTGSGEVKHRLGKVQKGNVLLGLGSLGEGRDTVESGSSPEEALIKSEAESAMDVSLRSVKETPAVNTVTALEQGQTLVCCNPKRAPAATCSCEAHLVASMVANVGLKITLVLLWEGRGSRMFKLSSLWFNLFERMSLNLALTGIKPEPEELKVEDSPLIKVGETADSSTSKSMEILEKRPVLEREFSMLKSSSLTALKDKTAFLSAASCGKMFLTKFS</sequence>
<gene>
    <name evidence="2" type="ORF">WICPIJ_005809</name>
</gene>
<feature type="transmembrane region" description="Helical" evidence="1">
    <location>
        <begin position="91"/>
        <end position="108"/>
    </location>
</feature>
<organism evidence="2 3">
    <name type="scientific">Wickerhamomyces pijperi</name>
    <name type="common">Yeast</name>
    <name type="synonym">Pichia pijperi</name>
    <dbReference type="NCBI Taxonomy" id="599730"/>
    <lineage>
        <taxon>Eukaryota</taxon>
        <taxon>Fungi</taxon>
        <taxon>Dikarya</taxon>
        <taxon>Ascomycota</taxon>
        <taxon>Saccharomycotina</taxon>
        <taxon>Saccharomycetes</taxon>
        <taxon>Phaffomycetales</taxon>
        <taxon>Wickerhamomycetaceae</taxon>
        <taxon>Wickerhamomyces</taxon>
    </lineage>
</organism>
<protein>
    <submittedName>
        <fullName evidence="2">Uncharacterized protein</fullName>
    </submittedName>
</protein>
<accession>A0A9P8Q5L3</accession>
<reference evidence="2" key="1">
    <citation type="journal article" date="2021" name="Open Biol.">
        <title>Shared evolutionary footprints suggest mitochondrial oxidative damage underlies multiple complex I losses in fungi.</title>
        <authorList>
            <person name="Schikora-Tamarit M.A."/>
            <person name="Marcet-Houben M."/>
            <person name="Nosek J."/>
            <person name="Gabaldon T."/>
        </authorList>
    </citation>
    <scope>NUCLEOTIDE SEQUENCE</scope>
    <source>
        <strain evidence="2">CBS2887</strain>
    </source>
</reference>
<feature type="transmembrane region" description="Helical" evidence="1">
    <location>
        <begin position="31"/>
        <end position="48"/>
    </location>
</feature>
<evidence type="ECO:0000313" key="2">
    <source>
        <dbReference type="EMBL" id="KAH3683219.1"/>
    </source>
</evidence>
<keyword evidence="3" id="KW-1185">Reference proteome</keyword>
<feature type="transmembrane region" description="Helical" evidence="1">
    <location>
        <begin position="128"/>
        <end position="145"/>
    </location>
</feature>
<dbReference type="OrthoDB" id="10267969at2759"/>
<name>A0A9P8Q5L3_WICPI</name>
<dbReference type="AlphaFoldDB" id="A0A9P8Q5L3"/>
<feature type="transmembrane region" description="Helical" evidence="1">
    <location>
        <begin position="157"/>
        <end position="179"/>
    </location>
</feature>
<keyword evidence="1" id="KW-0472">Membrane</keyword>
<reference evidence="2" key="2">
    <citation type="submission" date="2021-01" db="EMBL/GenBank/DDBJ databases">
        <authorList>
            <person name="Schikora-Tamarit M.A."/>
        </authorList>
    </citation>
    <scope>NUCLEOTIDE SEQUENCE</scope>
    <source>
        <strain evidence="2">CBS2887</strain>
    </source>
</reference>
<dbReference type="Proteomes" id="UP000774326">
    <property type="component" value="Unassembled WGS sequence"/>
</dbReference>